<dbReference type="AlphaFoldDB" id="A0A095VUV9"/>
<evidence type="ECO:0000313" key="3">
    <source>
        <dbReference type="Proteomes" id="UP000029640"/>
    </source>
</evidence>
<dbReference type="EMBL" id="AUVB01000007">
    <property type="protein sequence ID" value="KGE05247.1"/>
    <property type="molecule type" value="Genomic_DNA"/>
</dbReference>
<name>A0A095VUV9_9GAMM</name>
<dbReference type="Pfam" id="PF13335">
    <property type="entry name" value="Mg_chelatase_C"/>
    <property type="match status" value="1"/>
</dbReference>
<protein>
    <submittedName>
        <fullName evidence="2">MG(2+) CHELATASE FAMILY PROTEIN / ComM-related protein</fullName>
    </submittedName>
</protein>
<proteinExistence type="predicted"/>
<organism evidence="2 3">
    <name type="scientific">Pseudohaliea rubra DSM 19751</name>
    <dbReference type="NCBI Taxonomy" id="1265313"/>
    <lineage>
        <taxon>Bacteria</taxon>
        <taxon>Pseudomonadati</taxon>
        <taxon>Pseudomonadota</taxon>
        <taxon>Gammaproteobacteria</taxon>
        <taxon>Cellvibrionales</taxon>
        <taxon>Halieaceae</taxon>
        <taxon>Pseudohaliea</taxon>
    </lineage>
</organism>
<evidence type="ECO:0000259" key="1">
    <source>
        <dbReference type="Pfam" id="PF13335"/>
    </source>
</evidence>
<dbReference type="InterPro" id="IPR025158">
    <property type="entry name" value="Mg_chelat-rel_C"/>
</dbReference>
<keyword evidence="3" id="KW-1185">Reference proteome</keyword>
<feature type="domain" description="Mg chelatase-related protein C-terminal" evidence="1">
    <location>
        <begin position="1"/>
        <end position="87"/>
    </location>
</feature>
<dbReference type="Proteomes" id="UP000029640">
    <property type="component" value="Unassembled WGS sequence"/>
</dbReference>
<comment type="caution">
    <text evidence="2">The sequence shown here is derived from an EMBL/GenBank/DDBJ whole genome shotgun (WGS) entry which is preliminary data.</text>
</comment>
<dbReference type="eggNOG" id="COG0606">
    <property type="taxonomic scope" value="Bacteria"/>
</dbReference>
<reference evidence="2 3" key="1">
    <citation type="journal article" date="2014" name="Genome Announc.">
        <title>Genome Sequence of Gammaproteobacterial Pseudohaliea rubra Type Strain DSM 19751, Isolated from Coastal Seawater of the Mediterranean Sea.</title>
        <authorList>
            <person name="Spring S."/>
            <person name="Fiebig A."/>
            <person name="Riedel T."/>
            <person name="Goker M."/>
            <person name="Klenk H.P."/>
        </authorList>
    </citation>
    <scope>NUCLEOTIDE SEQUENCE [LARGE SCALE GENOMIC DNA]</scope>
    <source>
        <strain evidence="2 3">DSM 19751</strain>
    </source>
</reference>
<gene>
    <name evidence="2" type="ORF">HRUBRA_00192</name>
</gene>
<evidence type="ECO:0000313" key="2">
    <source>
        <dbReference type="EMBL" id="KGE05247.1"/>
    </source>
</evidence>
<accession>A0A095VUV9</accession>
<sequence>MRERVLAARNRQRARQGHCNAALSDEALAHYCPLDDGNRELLAQATERLGLSPRALKRCLRVALTLADLAGVPAPGRAQLVEALSYRH</sequence>
<dbReference type="HOGENOM" id="CLU_026145_2_2_6"/>